<reference evidence="1 2" key="1">
    <citation type="journal article" date="2022" name="New Phytol.">
        <title>Ecological generalism drives hyperdiversity of secondary metabolite gene clusters in xylarialean endophytes.</title>
        <authorList>
            <person name="Franco M.E.E."/>
            <person name="Wisecaver J.H."/>
            <person name="Arnold A.E."/>
            <person name="Ju Y.M."/>
            <person name="Slot J.C."/>
            <person name="Ahrendt S."/>
            <person name="Moore L.P."/>
            <person name="Eastman K.E."/>
            <person name="Scott K."/>
            <person name="Konkel Z."/>
            <person name="Mondo S.J."/>
            <person name="Kuo A."/>
            <person name="Hayes R.D."/>
            <person name="Haridas S."/>
            <person name="Andreopoulos B."/>
            <person name="Riley R."/>
            <person name="LaButti K."/>
            <person name="Pangilinan J."/>
            <person name="Lipzen A."/>
            <person name="Amirebrahimi M."/>
            <person name="Yan J."/>
            <person name="Adam C."/>
            <person name="Keymanesh K."/>
            <person name="Ng V."/>
            <person name="Louie K."/>
            <person name="Northen T."/>
            <person name="Drula E."/>
            <person name="Henrissat B."/>
            <person name="Hsieh H.M."/>
            <person name="Youens-Clark K."/>
            <person name="Lutzoni F."/>
            <person name="Miadlikowska J."/>
            <person name="Eastwood D.C."/>
            <person name="Hamelin R.C."/>
            <person name="Grigoriev I.V."/>
            <person name="U'Ren J.M."/>
        </authorList>
    </citation>
    <scope>NUCLEOTIDE SEQUENCE [LARGE SCALE GENOMIC DNA]</scope>
    <source>
        <strain evidence="1 2">ER1909</strain>
    </source>
</reference>
<accession>A0ACC0CYH2</accession>
<comment type="caution">
    <text evidence="1">The sequence shown here is derived from an EMBL/GenBank/DDBJ whole genome shotgun (WGS) entry which is preliminary data.</text>
</comment>
<dbReference type="Proteomes" id="UP001497680">
    <property type="component" value="Unassembled WGS sequence"/>
</dbReference>
<organism evidence="1 2">
    <name type="scientific">Hypoxylon rubiginosum</name>
    <dbReference type="NCBI Taxonomy" id="110542"/>
    <lineage>
        <taxon>Eukaryota</taxon>
        <taxon>Fungi</taxon>
        <taxon>Dikarya</taxon>
        <taxon>Ascomycota</taxon>
        <taxon>Pezizomycotina</taxon>
        <taxon>Sordariomycetes</taxon>
        <taxon>Xylariomycetidae</taxon>
        <taxon>Xylariales</taxon>
        <taxon>Hypoxylaceae</taxon>
        <taxon>Hypoxylon</taxon>
    </lineage>
</organism>
<evidence type="ECO:0000313" key="2">
    <source>
        <dbReference type="Proteomes" id="UP001497680"/>
    </source>
</evidence>
<evidence type="ECO:0000313" key="1">
    <source>
        <dbReference type="EMBL" id="KAI6085504.1"/>
    </source>
</evidence>
<protein>
    <submittedName>
        <fullName evidence="1">Uncharacterized protein</fullName>
    </submittedName>
</protein>
<sequence>MARKKRQTRLTFEPVAASSSPDGRFSPAKVRYSNATGTSSPSRIASPLKQTAARTPSRAKNTQSKLQGSIGISWSFFPFTLHLKLYYCLF</sequence>
<name>A0ACC0CYH2_9PEZI</name>
<proteinExistence type="predicted"/>
<dbReference type="EMBL" id="MU394324">
    <property type="protein sequence ID" value="KAI6085504.1"/>
    <property type="molecule type" value="Genomic_DNA"/>
</dbReference>
<gene>
    <name evidence="1" type="ORF">F4821DRAFT_240316</name>
</gene>
<keyword evidence="2" id="KW-1185">Reference proteome</keyword>